<dbReference type="Proteomes" id="UP000035760">
    <property type="component" value="Unassembled WGS sequence"/>
</dbReference>
<evidence type="ECO:0000259" key="8">
    <source>
        <dbReference type="PROSITE" id="PS50110"/>
    </source>
</evidence>
<dbReference type="EMBL" id="CBTJ020000057">
    <property type="protein sequence ID" value="CDI03403.1"/>
    <property type="molecule type" value="Genomic_DNA"/>
</dbReference>
<dbReference type="AlphaFoldDB" id="W6MDT1"/>
<feature type="modified residue" description="4-aspartylphosphate" evidence="4">
    <location>
        <position position="613"/>
    </location>
</feature>
<dbReference type="Pfam" id="PF00072">
    <property type="entry name" value="Response_reg"/>
    <property type="match status" value="1"/>
</dbReference>
<dbReference type="InterPro" id="IPR036097">
    <property type="entry name" value="HisK_dim/P_sf"/>
</dbReference>
<dbReference type="SUPFAM" id="SSF52172">
    <property type="entry name" value="CheY-like"/>
    <property type="match status" value="1"/>
</dbReference>
<dbReference type="Pfam" id="PF00512">
    <property type="entry name" value="HisKA"/>
    <property type="match status" value="1"/>
</dbReference>
<dbReference type="Pfam" id="PF19443">
    <property type="entry name" value="DAHL"/>
    <property type="match status" value="1"/>
</dbReference>
<sequence>MGAYLKPLSVVVALLALLTAVWWQSRGPDAALETRLHEALFAFEVSDTALNRDVLLARAGLLRRYDSLAQGRHDLRRALRALRATDAGGAEFVASDGALEHLETALAEKTALVDYFKSDNALLRNSLMYFNTAGQALRGAALAASETGLAAEVGVLSHAMLRYMEAPQAHVGQEIKAILDRLPPAPASFRADLNLLVIHGRLIVDFLPRADGLLRQIVDAPTAAGVRALRDRVNGHFDRAEARAGIFRLLLYGIAVLLLGYLIHLFARLQLNARNLRRANADLQREMLERRQVEAALRESEQRLRHSQKMEAVGTLAGGIAHEFNNFLAPILGYTELVLAGLPRDSRPRQQLEKVLAAAKRARAVVGKILTFSRRGESARKPVELQRVASEAVQLLRASLPATIAIDESLRVESGWVEADADQLQQVIINLGANAAHAMPDGGTITVRLEPATVELPADADLPRLKPGRYLRLSLSDTGCGMDQATQARIFEPFFTTKETGKGTGLGLAIVHGIVSDHGGAIEAASTPGQGSTFTVLLPRAEAGAGVELGEEPAVALGRGETVLFVDDEPALVELGEAMLAALGFKGIGVAGGQRALAAFRAAPRRFDLVITDQVMADMSGLELAAAIRRLRPDIPIALASGRSDARLTEQARQHGIQEILKKPLLSRELNECAARALARTPAGVSRKPPESGGR</sequence>
<evidence type="ECO:0000256" key="3">
    <source>
        <dbReference type="ARBA" id="ARBA00022553"/>
    </source>
</evidence>
<dbReference type="CDD" id="cd00082">
    <property type="entry name" value="HisKA"/>
    <property type="match status" value="1"/>
</dbReference>
<dbReference type="InterPro" id="IPR036890">
    <property type="entry name" value="HATPase_C_sf"/>
</dbReference>
<dbReference type="InterPro" id="IPR001789">
    <property type="entry name" value="Sig_transdc_resp-reg_receiver"/>
</dbReference>
<dbReference type="Gene3D" id="3.40.50.2300">
    <property type="match status" value="1"/>
</dbReference>
<dbReference type="SUPFAM" id="SSF47384">
    <property type="entry name" value="Homodimeric domain of signal transducing histidine kinase"/>
    <property type="match status" value="1"/>
</dbReference>
<dbReference type="SMART" id="SM00387">
    <property type="entry name" value="HATPase_c"/>
    <property type="match status" value="1"/>
</dbReference>
<evidence type="ECO:0000256" key="5">
    <source>
        <dbReference type="SAM" id="Coils"/>
    </source>
</evidence>
<dbReference type="InterPro" id="IPR004358">
    <property type="entry name" value="Sig_transdc_His_kin-like_C"/>
</dbReference>
<dbReference type="Gene3D" id="3.30.565.10">
    <property type="entry name" value="Histidine kinase-like ATPase, C-terminal domain"/>
    <property type="match status" value="1"/>
</dbReference>
<dbReference type="SUPFAM" id="SSF55874">
    <property type="entry name" value="ATPase domain of HSP90 chaperone/DNA topoisomerase II/histidine kinase"/>
    <property type="match status" value="1"/>
</dbReference>
<keyword evidence="5" id="KW-0175">Coiled coil</keyword>
<dbReference type="PROSITE" id="PS50110">
    <property type="entry name" value="RESPONSE_REGULATORY"/>
    <property type="match status" value="1"/>
</dbReference>
<organism evidence="9 10">
    <name type="scientific">Candidatus Competibacter denitrificans Run_A_D11</name>
    <dbReference type="NCBI Taxonomy" id="1400863"/>
    <lineage>
        <taxon>Bacteria</taxon>
        <taxon>Pseudomonadati</taxon>
        <taxon>Pseudomonadota</taxon>
        <taxon>Gammaproteobacteria</taxon>
        <taxon>Candidatus Competibacteraceae</taxon>
        <taxon>Candidatus Competibacter</taxon>
    </lineage>
</organism>
<feature type="coiled-coil region" evidence="5">
    <location>
        <begin position="266"/>
        <end position="310"/>
    </location>
</feature>
<dbReference type="InterPro" id="IPR005467">
    <property type="entry name" value="His_kinase_dom"/>
</dbReference>
<evidence type="ECO:0000256" key="2">
    <source>
        <dbReference type="ARBA" id="ARBA00012438"/>
    </source>
</evidence>
<dbReference type="RefSeq" id="WP_048674115.1">
    <property type="nucleotide sequence ID" value="NZ_CBTJ020000057.1"/>
</dbReference>
<evidence type="ECO:0000313" key="10">
    <source>
        <dbReference type="Proteomes" id="UP000035760"/>
    </source>
</evidence>
<keyword evidence="6" id="KW-0812">Transmembrane</keyword>
<dbReference type="SMART" id="SM00388">
    <property type="entry name" value="HisKA"/>
    <property type="match status" value="1"/>
</dbReference>
<gene>
    <name evidence="9" type="ORF">BN873_490012</name>
</gene>
<dbReference type="SMART" id="SM00448">
    <property type="entry name" value="REC"/>
    <property type="match status" value="1"/>
</dbReference>
<comment type="catalytic activity">
    <reaction evidence="1">
        <text>ATP + protein L-histidine = ADP + protein N-phospho-L-histidine.</text>
        <dbReference type="EC" id="2.7.13.3"/>
    </reaction>
</comment>
<keyword evidence="10" id="KW-1185">Reference proteome</keyword>
<dbReference type="InterPro" id="IPR003594">
    <property type="entry name" value="HATPase_dom"/>
</dbReference>
<feature type="transmembrane region" description="Helical" evidence="6">
    <location>
        <begin position="249"/>
        <end position="267"/>
    </location>
</feature>
<name>W6MDT1_9GAMM</name>
<feature type="domain" description="Response regulatory" evidence="8">
    <location>
        <begin position="562"/>
        <end position="678"/>
    </location>
</feature>
<evidence type="ECO:0000313" key="9">
    <source>
        <dbReference type="EMBL" id="CDI03403.1"/>
    </source>
</evidence>
<keyword evidence="9" id="KW-0808">Transferase</keyword>
<dbReference type="InterPro" id="IPR003661">
    <property type="entry name" value="HisK_dim/P_dom"/>
</dbReference>
<protein>
    <recommendedName>
        <fullName evidence="2">histidine kinase</fullName>
        <ecNumber evidence="2">2.7.13.3</ecNumber>
    </recommendedName>
</protein>
<feature type="domain" description="Histidine kinase" evidence="7">
    <location>
        <begin position="319"/>
        <end position="542"/>
    </location>
</feature>
<dbReference type="EC" id="2.7.13.3" evidence="2"/>
<comment type="caution">
    <text evidence="9">The sequence shown here is derived from an EMBL/GenBank/DDBJ whole genome shotgun (WGS) entry which is preliminary data.</text>
</comment>
<dbReference type="Pfam" id="PF02518">
    <property type="entry name" value="HATPase_c"/>
    <property type="match status" value="1"/>
</dbReference>
<keyword evidence="3 4" id="KW-0597">Phosphoprotein</keyword>
<dbReference type="InterPro" id="IPR011006">
    <property type="entry name" value="CheY-like_superfamily"/>
</dbReference>
<dbReference type="CDD" id="cd00156">
    <property type="entry name" value="REC"/>
    <property type="match status" value="1"/>
</dbReference>
<dbReference type="PRINTS" id="PR00344">
    <property type="entry name" value="BCTRLSENSOR"/>
</dbReference>
<evidence type="ECO:0000256" key="6">
    <source>
        <dbReference type="SAM" id="Phobius"/>
    </source>
</evidence>
<dbReference type="GO" id="GO:0000155">
    <property type="term" value="F:phosphorelay sensor kinase activity"/>
    <property type="evidence" value="ECO:0007669"/>
    <property type="project" value="InterPro"/>
</dbReference>
<reference evidence="9" key="2">
    <citation type="submission" date="2014-03" db="EMBL/GenBank/DDBJ databases">
        <title>Candidatus Competibacter-lineage genomes retrieved from metagenomes reveal functional metabolic diversity.</title>
        <authorList>
            <person name="McIlroy S.J."/>
            <person name="Albertsen M."/>
            <person name="Andresen E.K."/>
            <person name="Saunders A.M."/>
            <person name="Kristiansen R."/>
            <person name="Stokholm-Bjerregaard M."/>
            <person name="Nielsen K.L."/>
            <person name="Nielsen P.H."/>
        </authorList>
    </citation>
    <scope>NUCLEOTIDE SEQUENCE</scope>
    <source>
        <strain evidence="9">Run_A_D11</strain>
    </source>
</reference>
<dbReference type="STRING" id="1400863.BN873_490012"/>
<keyword evidence="6" id="KW-1133">Transmembrane helix</keyword>
<evidence type="ECO:0000256" key="4">
    <source>
        <dbReference type="PROSITE-ProRule" id="PRU00169"/>
    </source>
</evidence>
<dbReference type="PANTHER" id="PTHR43065">
    <property type="entry name" value="SENSOR HISTIDINE KINASE"/>
    <property type="match status" value="1"/>
</dbReference>
<accession>W6MDT1</accession>
<dbReference type="InterPro" id="IPR045812">
    <property type="entry name" value="DAHL"/>
</dbReference>
<reference evidence="9" key="1">
    <citation type="submission" date="2013-07" db="EMBL/GenBank/DDBJ databases">
        <authorList>
            <person name="McIlroy S."/>
        </authorList>
    </citation>
    <scope>NUCLEOTIDE SEQUENCE [LARGE SCALE GENOMIC DNA]</scope>
    <source>
        <strain evidence="9">Run_A_D11</strain>
    </source>
</reference>
<evidence type="ECO:0000259" key="7">
    <source>
        <dbReference type="PROSITE" id="PS50109"/>
    </source>
</evidence>
<dbReference type="PROSITE" id="PS50109">
    <property type="entry name" value="HIS_KIN"/>
    <property type="match status" value="1"/>
</dbReference>
<evidence type="ECO:0000256" key="1">
    <source>
        <dbReference type="ARBA" id="ARBA00000085"/>
    </source>
</evidence>
<dbReference type="OrthoDB" id="1931120at2"/>
<keyword evidence="9" id="KW-0418">Kinase</keyword>
<keyword evidence="6" id="KW-0472">Membrane</keyword>
<dbReference type="Gene3D" id="1.10.287.130">
    <property type="match status" value="1"/>
</dbReference>
<proteinExistence type="predicted"/>
<dbReference type="PANTHER" id="PTHR43065:SF42">
    <property type="entry name" value="TWO-COMPONENT SENSOR PPRA"/>
    <property type="match status" value="1"/>
</dbReference>